<accession>A0A6J4REC5</accession>
<dbReference type="Gene3D" id="1.10.260.40">
    <property type="entry name" value="lambda repressor-like DNA-binding domains"/>
    <property type="match status" value="1"/>
</dbReference>
<evidence type="ECO:0008006" key="2">
    <source>
        <dbReference type="Google" id="ProtNLM"/>
    </source>
</evidence>
<dbReference type="GO" id="GO:0003677">
    <property type="term" value="F:DNA binding"/>
    <property type="evidence" value="ECO:0007669"/>
    <property type="project" value="InterPro"/>
</dbReference>
<sequence length="131" mass="14305">MHIAEKFERLLDAYRHPDGRRWSGAELAKATDGVVHRSYVTNLLKGRIESPGYDKMGAIAAAMDFPPALWFEEDLAGGSNAGPDGDLVAALRDDLVRAITRESSRLPGRDKEMVLGIVRQFGEAGTPRAGR</sequence>
<reference evidence="1" key="1">
    <citation type="submission" date="2020-02" db="EMBL/GenBank/DDBJ databases">
        <authorList>
            <person name="Meier V. D."/>
        </authorList>
    </citation>
    <scope>NUCLEOTIDE SEQUENCE</scope>
    <source>
        <strain evidence="1">AVDCRST_MAG02</strain>
    </source>
</reference>
<proteinExistence type="predicted"/>
<dbReference type="EMBL" id="CADCVH010000101">
    <property type="protein sequence ID" value="CAA9468827.1"/>
    <property type="molecule type" value="Genomic_DNA"/>
</dbReference>
<dbReference type="InterPro" id="IPR010982">
    <property type="entry name" value="Lambda_DNA-bd_dom_sf"/>
</dbReference>
<protein>
    <recommendedName>
        <fullName evidence="2">HTH cro/C1-type domain-containing protein</fullName>
    </recommendedName>
</protein>
<dbReference type="AlphaFoldDB" id="A0A6J4REC5"/>
<gene>
    <name evidence="1" type="ORF">AVDCRST_MAG02-3460</name>
</gene>
<name>A0A6J4REC5_9ACTN</name>
<evidence type="ECO:0000313" key="1">
    <source>
        <dbReference type="EMBL" id="CAA9468827.1"/>
    </source>
</evidence>
<organism evidence="1">
    <name type="scientific">uncultured Rubrobacteraceae bacterium</name>
    <dbReference type="NCBI Taxonomy" id="349277"/>
    <lineage>
        <taxon>Bacteria</taxon>
        <taxon>Bacillati</taxon>
        <taxon>Actinomycetota</taxon>
        <taxon>Rubrobacteria</taxon>
        <taxon>Rubrobacterales</taxon>
        <taxon>Rubrobacteraceae</taxon>
        <taxon>environmental samples</taxon>
    </lineage>
</organism>